<evidence type="ECO:0000313" key="5">
    <source>
        <dbReference type="EMBL" id="KUG25090.1"/>
    </source>
</evidence>
<evidence type="ECO:0000256" key="2">
    <source>
        <dbReference type="ARBA" id="ARBA00022618"/>
    </source>
</evidence>
<accession>A0A0W8FWF0</accession>
<dbReference type="PANTHER" id="PTHR34298:SF2">
    <property type="entry name" value="SEGREGATION AND CONDENSATION PROTEIN B"/>
    <property type="match status" value="1"/>
</dbReference>
<dbReference type="NCBIfam" id="TIGR00281">
    <property type="entry name" value="SMC-Scp complex subunit ScpB"/>
    <property type="match status" value="1"/>
</dbReference>
<dbReference type="SUPFAM" id="SSF46785">
    <property type="entry name" value="Winged helix' DNA-binding domain"/>
    <property type="match status" value="2"/>
</dbReference>
<dbReference type="InterPro" id="IPR036390">
    <property type="entry name" value="WH_DNA-bd_sf"/>
</dbReference>
<dbReference type="GO" id="GO:0051301">
    <property type="term" value="P:cell division"/>
    <property type="evidence" value="ECO:0007669"/>
    <property type="project" value="UniProtKB-KW"/>
</dbReference>
<keyword evidence="4" id="KW-0131">Cell cycle</keyword>
<dbReference type="PIRSF" id="PIRSF019345">
    <property type="entry name" value="ScpB"/>
    <property type="match status" value="1"/>
</dbReference>
<dbReference type="AlphaFoldDB" id="A0A0W8FWF0"/>
<dbReference type="EMBL" id="LNQE01000772">
    <property type="protein sequence ID" value="KUG25090.1"/>
    <property type="molecule type" value="Genomic_DNA"/>
</dbReference>
<evidence type="ECO:0000256" key="1">
    <source>
        <dbReference type="ARBA" id="ARBA00022490"/>
    </source>
</evidence>
<organism evidence="5">
    <name type="scientific">hydrocarbon metagenome</name>
    <dbReference type="NCBI Taxonomy" id="938273"/>
    <lineage>
        <taxon>unclassified sequences</taxon>
        <taxon>metagenomes</taxon>
        <taxon>ecological metagenomes</taxon>
    </lineage>
</organism>
<dbReference type="Gene3D" id="1.10.10.10">
    <property type="entry name" value="Winged helix-like DNA-binding domain superfamily/Winged helix DNA-binding domain"/>
    <property type="match status" value="2"/>
</dbReference>
<dbReference type="GO" id="GO:0051304">
    <property type="term" value="P:chromosome separation"/>
    <property type="evidence" value="ECO:0007669"/>
    <property type="project" value="InterPro"/>
</dbReference>
<dbReference type="InterPro" id="IPR005234">
    <property type="entry name" value="ScpB_csome_segregation"/>
</dbReference>
<dbReference type="PANTHER" id="PTHR34298">
    <property type="entry name" value="SEGREGATION AND CONDENSATION PROTEIN B"/>
    <property type="match status" value="1"/>
</dbReference>
<evidence type="ECO:0000256" key="3">
    <source>
        <dbReference type="ARBA" id="ARBA00022829"/>
    </source>
</evidence>
<name>A0A0W8FWF0_9ZZZZ</name>
<sequence length="215" mass="24507">MDNIYNSVIEALIFASDEVITAGEIINAIRKIDGEEIEITPNDIDNCIDTLNNNYQKTEASFLIIKIAGGYSFSTKPDYAKYLGYLSTEKSKRRLSQAALETLAIIAYKQPITKPEIESIRGVNSDYMINTLLEKNLITIKGRAETIGRPLLYNTTDEFLKYFGLNKISDLPKPREIEEIMQDEDFIEQKRKIMMNEIEEELENGTNSEEENSAE</sequence>
<comment type="caution">
    <text evidence="5">The sequence shown here is derived from an EMBL/GenBank/DDBJ whole genome shotgun (WGS) entry which is preliminary data.</text>
</comment>
<dbReference type="InterPro" id="IPR036388">
    <property type="entry name" value="WH-like_DNA-bd_sf"/>
</dbReference>
<protein>
    <submittedName>
        <fullName evidence="5">Segregation and condensation protein b</fullName>
    </submittedName>
</protein>
<keyword evidence="1" id="KW-0963">Cytoplasm</keyword>
<keyword evidence="3" id="KW-0159">Chromosome partition</keyword>
<proteinExistence type="predicted"/>
<dbReference type="Pfam" id="PF04079">
    <property type="entry name" value="SMC_ScpB"/>
    <property type="match status" value="1"/>
</dbReference>
<keyword evidence="2" id="KW-0132">Cell division</keyword>
<evidence type="ECO:0000256" key="4">
    <source>
        <dbReference type="ARBA" id="ARBA00023306"/>
    </source>
</evidence>
<reference evidence="5" key="1">
    <citation type="journal article" date="2015" name="Proc. Natl. Acad. Sci. U.S.A.">
        <title>Networks of energetic and metabolic interactions define dynamics in microbial communities.</title>
        <authorList>
            <person name="Embree M."/>
            <person name="Liu J.K."/>
            <person name="Al-Bassam M.M."/>
            <person name="Zengler K."/>
        </authorList>
    </citation>
    <scope>NUCLEOTIDE SEQUENCE</scope>
</reference>
<gene>
    <name evidence="5" type="ORF">ASZ90_005095</name>
</gene>